<feature type="domain" description="UvrD-like helicase ATP-binding" evidence="13">
    <location>
        <begin position="6"/>
        <end position="283"/>
    </location>
</feature>
<dbReference type="Pfam" id="PF00580">
    <property type="entry name" value="UvrD-helicase"/>
    <property type="match status" value="1"/>
</dbReference>
<evidence type="ECO:0000256" key="12">
    <source>
        <dbReference type="PROSITE-ProRule" id="PRU00560"/>
    </source>
</evidence>
<dbReference type="SUPFAM" id="SSF52540">
    <property type="entry name" value="P-loop containing nucleoside triphosphate hydrolases"/>
    <property type="match status" value="1"/>
</dbReference>
<dbReference type="EC" id="5.6.2.4" evidence="9"/>
<name>A0ABV1LK62_9BURK</name>
<comment type="catalytic activity">
    <reaction evidence="11">
        <text>ATP + H2O = ADP + phosphate + H(+)</text>
        <dbReference type="Rhea" id="RHEA:13065"/>
        <dbReference type="ChEBI" id="CHEBI:15377"/>
        <dbReference type="ChEBI" id="CHEBI:15378"/>
        <dbReference type="ChEBI" id="CHEBI:30616"/>
        <dbReference type="ChEBI" id="CHEBI:43474"/>
        <dbReference type="ChEBI" id="CHEBI:456216"/>
        <dbReference type="EC" id="5.6.2.4"/>
    </reaction>
</comment>
<dbReference type="Gene3D" id="3.40.50.300">
    <property type="entry name" value="P-loop containing nucleotide triphosphate hydrolases"/>
    <property type="match status" value="3"/>
</dbReference>
<evidence type="ECO:0000256" key="7">
    <source>
        <dbReference type="ARBA" id="ARBA00023235"/>
    </source>
</evidence>
<evidence type="ECO:0000256" key="11">
    <source>
        <dbReference type="ARBA" id="ARBA00048988"/>
    </source>
</evidence>
<evidence type="ECO:0000256" key="6">
    <source>
        <dbReference type="ARBA" id="ARBA00023125"/>
    </source>
</evidence>
<dbReference type="RefSeq" id="WP_349541752.1">
    <property type="nucleotide sequence ID" value="NZ_JAOALG010000001.1"/>
</dbReference>
<evidence type="ECO:0000256" key="1">
    <source>
        <dbReference type="ARBA" id="ARBA00009922"/>
    </source>
</evidence>
<evidence type="ECO:0000256" key="5">
    <source>
        <dbReference type="ARBA" id="ARBA00022840"/>
    </source>
</evidence>
<dbReference type="InterPro" id="IPR013986">
    <property type="entry name" value="DExx_box_DNA_helicase_dom_sf"/>
</dbReference>
<evidence type="ECO:0000256" key="10">
    <source>
        <dbReference type="ARBA" id="ARBA00034923"/>
    </source>
</evidence>
<keyword evidence="16" id="KW-1185">Reference proteome</keyword>
<proteinExistence type="inferred from homology"/>
<dbReference type="InterPro" id="IPR014016">
    <property type="entry name" value="UvrD-like_ATP-bd"/>
</dbReference>
<dbReference type="PROSITE" id="PS51217">
    <property type="entry name" value="UVRD_HELICASE_CTER"/>
    <property type="match status" value="1"/>
</dbReference>
<evidence type="ECO:0000256" key="9">
    <source>
        <dbReference type="ARBA" id="ARBA00034808"/>
    </source>
</evidence>
<dbReference type="CDD" id="cd18807">
    <property type="entry name" value="SF1_C_UvrD"/>
    <property type="match status" value="1"/>
</dbReference>
<feature type="domain" description="UvrD-like helicase C-terminal" evidence="14">
    <location>
        <begin position="284"/>
        <end position="596"/>
    </location>
</feature>
<keyword evidence="5 12" id="KW-0067">ATP-binding</keyword>
<dbReference type="EMBL" id="JAOALG010000001">
    <property type="protein sequence ID" value="MEQ5839175.1"/>
    <property type="molecule type" value="Genomic_DNA"/>
</dbReference>
<dbReference type="Gene3D" id="1.10.486.10">
    <property type="entry name" value="PCRA, domain 4"/>
    <property type="match status" value="2"/>
</dbReference>
<accession>A0ABV1LK62</accession>
<evidence type="ECO:0000259" key="13">
    <source>
        <dbReference type="PROSITE" id="PS51198"/>
    </source>
</evidence>
<dbReference type="Pfam" id="PF13361">
    <property type="entry name" value="UvrD_C"/>
    <property type="match status" value="1"/>
</dbReference>
<feature type="binding site" evidence="12">
    <location>
        <begin position="27"/>
        <end position="34"/>
    </location>
    <ligand>
        <name>ATP</name>
        <dbReference type="ChEBI" id="CHEBI:30616"/>
    </ligand>
</feature>
<sequence length="783" mass="86847">MPDLLANLNPEQHAAVTLPNEPALILAGAGSGKTRVLITRIAWLIQQGYASPMTILAVTFTNKAAREMMSRLSALLPIDTRGMWIGTFHGLCNRMLRAHYRDAALPSTFQILDTADQLSAIKRLMKGLNIDDEKYPPKNLQYFINNAKEQGLRPKDVDATDNFNRKFVELYEAYDQQCQREGVVDFPELLLRCYELLAHNPPLRAHYQARFKHILVDEFQDTNKLQYAWLKMLAGQSNAIFAVGDDDQSIYAFRGANVGNMRDFENEFNVRNLIKLEQNYRSHGHILDAANQLIANNARRLGKNLRTDAGHGEPVRVYEAATDTQEAGWIVEEIRALINTGHARSEVAVLYRSNAQSRTIEHTLVNAGIPYRVYGGLRFFERQEIKHALAYLRLIDNPNDDTSFARVVNFPTRGIGARSIEQAADAARQYNCSMAAAIVYVAGKAGSSLSAFATLIAKMRAETQHMSLPETVEYVVRASGLADFYQNEREGQDRLENLQELVNAAAAFVSEAGYGLDTPARSIPLRPGATAAPELEAQGDSVVVLDAVDVTDPAQNPDTMTPLAGFLSHASLEAGDNQAQAGQDAVQLMTVHAAKGLEFTAVFITGLEEGLFPHENSAIEADGLEEERRLMYVAITRAKERLYLSFAQSRMLHGQTRYNIRSRFFDELPQDTLKWLTPKVEAGSRWGGRSDNAGYGRDWFGRSDRQSEYSDPAVTAPLPAFANAQRAAESGFRIGQPVFHTKFGEGTITALEGGGPDARAQVKFKRHGEKWLALAVAKLQAVE</sequence>
<evidence type="ECO:0000256" key="4">
    <source>
        <dbReference type="ARBA" id="ARBA00022806"/>
    </source>
</evidence>
<evidence type="ECO:0000313" key="16">
    <source>
        <dbReference type="Proteomes" id="UP001469089"/>
    </source>
</evidence>
<dbReference type="Gene3D" id="1.10.10.160">
    <property type="match status" value="1"/>
</dbReference>
<organism evidence="15 16">
    <name type="scientific">Paraburkholderia acidicola</name>
    <dbReference type="NCBI Taxonomy" id="1912599"/>
    <lineage>
        <taxon>Bacteria</taxon>
        <taxon>Pseudomonadati</taxon>
        <taxon>Pseudomonadota</taxon>
        <taxon>Betaproteobacteria</taxon>
        <taxon>Burkholderiales</taxon>
        <taxon>Burkholderiaceae</taxon>
        <taxon>Paraburkholderia</taxon>
    </lineage>
</organism>
<keyword evidence="3 12" id="KW-0378">Hydrolase</keyword>
<dbReference type="Pfam" id="PF21196">
    <property type="entry name" value="PcrA_UvrD_tudor"/>
    <property type="match status" value="1"/>
</dbReference>
<dbReference type="Proteomes" id="UP001469089">
    <property type="component" value="Unassembled WGS sequence"/>
</dbReference>
<dbReference type="PANTHER" id="PTHR11070:SF2">
    <property type="entry name" value="ATP-DEPENDENT DNA HELICASE SRS2"/>
    <property type="match status" value="1"/>
</dbReference>
<keyword evidence="6" id="KW-0238">DNA-binding</keyword>
<evidence type="ECO:0000256" key="2">
    <source>
        <dbReference type="ARBA" id="ARBA00022741"/>
    </source>
</evidence>
<comment type="catalytic activity">
    <reaction evidence="8">
        <text>Couples ATP hydrolysis with the unwinding of duplex DNA by translocating in the 3'-5' direction.</text>
        <dbReference type="EC" id="5.6.2.4"/>
    </reaction>
</comment>
<comment type="similarity">
    <text evidence="1">Belongs to the helicase family. UvrD subfamily.</text>
</comment>
<dbReference type="CDD" id="cd17932">
    <property type="entry name" value="DEXQc_UvrD"/>
    <property type="match status" value="1"/>
</dbReference>
<evidence type="ECO:0000313" key="15">
    <source>
        <dbReference type="EMBL" id="MEQ5839175.1"/>
    </source>
</evidence>
<dbReference type="PANTHER" id="PTHR11070">
    <property type="entry name" value="UVRD / RECB / PCRA DNA HELICASE FAMILY MEMBER"/>
    <property type="match status" value="1"/>
</dbReference>
<dbReference type="InterPro" id="IPR014017">
    <property type="entry name" value="DNA_helicase_UvrD-like_C"/>
</dbReference>
<reference evidence="15 16" key="1">
    <citation type="journal article" date="2024" name="Chem. Sci.">
        <title>Discovery of a lagriamide polyketide by integrated genome mining, isotopic labeling, and untargeted metabolomics.</title>
        <authorList>
            <person name="Fergusson C.H."/>
            <person name="Saulog J."/>
            <person name="Paulo B.S."/>
            <person name="Wilson D.M."/>
            <person name="Liu D.Y."/>
            <person name="Morehouse N.J."/>
            <person name="Waterworth S."/>
            <person name="Barkei J."/>
            <person name="Gray C.A."/>
            <person name="Kwan J.C."/>
            <person name="Eustaquio A.S."/>
            <person name="Linington R.G."/>
        </authorList>
    </citation>
    <scope>NUCLEOTIDE SEQUENCE [LARGE SCALE GENOMIC DNA]</scope>
    <source>
        <strain evidence="15 16">RL17-338-BIF-B</strain>
    </source>
</reference>
<dbReference type="InterPro" id="IPR027417">
    <property type="entry name" value="P-loop_NTPase"/>
</dbReference>
<evidence type="ECO:0000256" key="3">
    <source>
        <dbReference type="ARBA" id="ARBA00022801"/>
    </source>
</evidence>
<evidence type="ECO:0000259" key="14">
    <source>
        <dbReference type="PROSITE" id="PS51217"/>
    </source>
</evidence>
<dbReference type="PROSITE" id="PS51198">
    <property type="entry name" value="UVRD_HELICASE_ATP_BIND"/>
    <property type="match status" value="1"/>
</dbReference>
<dbReference type="InterPro" id="IPR000212">
    <property type="entry name" value="DNA_helicase_UvrD/REP"/>
</dbReference>
<keyword evidence="4 12" id="KW-0347">Helicase</keyword>
<evidence type="ECO:0000256" key="8">
    <source>
        <dbReference type="ARBA" id="ARBA00034617"/>
    </source>
</evidence>
<gene>
    <name evidence="15" type="ORF">N0A02_06950</name>
</gene>
<protein>
    <recommendedName>
        <fullName evidence="9">DNA 3'-5' helicase</fullName>
        <ecNumber evidence="9">5.6.2.4</ecNumber>
    </recommendedName>
    <alternativeName>
        <fullName evidence="10">DNA 3'-5' helicase II</fullName>
    </alternativeName>
</protein>
<keyword evidence="7" id="KW-0413">Isomerase</keyword>
<keyword evidence="2 12" id="KW-0547">Nucleotide-binding</keyword>
<comment type="caution">
    <text evidence="15">The sequence shown here is derived from an EMBL/GenBank/DDBJ whole genome shotgun (WGS) entry which is preliminary data.</text>
</comment>